<keyword evidence="8 14" id="KW-0560">Oxidoreductase</keyword>
<dbReference type="InterPro" id="IPR000788">
    <property type="entry name" value="RNR_lg_C"/>
</dbReference>
<evidence type="ECO:0000256" key="7">
    <source>
        <dbReference type="ARBA" id="ARBA00022741"/>
    </source>
</evidence>
<dbReference type="EMBL" id="PCQY01000002">
    <property type="protein sequence ID" value="PIP04868.1"/>
    <property type="molecule type" value="Genomic_DNA"/>
</dbReference>
<comment type="cofactor">
    <cofactor evidence="1 14">
        <name>adenosylcob(III)alamin</name>
        <dbReference type="ChEBI" id="CHEBI:18408"/>
    </cofactor>
</comment>
<feature type="domain" description="Ribonucleotide reductase large subunit N-terminal" evidence="15">
    <location>
        <begin position="18"/>
        <end position="92"/>
    </location>
</feature>
<reference evidence="18 19" key="1">
    <citation type="submission" date="2017-09" db="EMBL/GenBank/DDBJ databases">
        <title>Depth-based differentiation of microbial function through sediment-hosted aquifers and enrichment of novel symbionts in the deep terrestrial subsurface.</title>
        <authorList>
            <person name="Probst A.J."/>
            <person name="Ladd B."/>
            <person name="Jarett J.K."/>
            <person name="Geller-Mcgrath D.E."/>
            <person name="Sieber C.M."/>
            <person name="Emerson J.B."/>
            <person name="Anantharaman K."/>
            <person name="Thomas B.C."/>
            <person name="Malmstrom R."/>
            <person name="Stieglmeier M."/>
            <person name="Klingl A."/>
            <person name="Woyke T."/>
            <person name="Ryan C.M."/>
            <person name="Banfield J.F."/>
        </authorList>
    </citation>
    <scope>NUCLEOTIDE SEQUENCE [LARGE SCALE GENOMIC DNA]</scope>
    <source>
        <strain evidence="18">CG23_combo_of_CG06-09_8_20_14_all_40_14</strain>
    </source>
</reference>
<dbReference type="CDD" id="cd02888">
    <property type="entry name" value="RNR_II_dimer"/>
    <property type="match status" value="1"/>
</dbReference>
<dbReference type="Proteomes" id="UP000231388">
    <property type="component" value="Unassembled WGS sequence"/>
</dbReference>
<dbReference type="GO" id="GO:0031419">
    <property type="term" value="F:cobalamin binding"/>
    <property type="evidence" value="ECO:0007669"/>
    <property type="project" value="UniProtKB-KW"/>
</dbReference>
<evidence type="ECO:0000313" key="19">
    <source>
        <dbReference type="Proteomes" id="UP000231388"/>
    </source>
</evidence>
<comment type="caution">
    <text evidence="18">The sequence shown here is derived from an EMBL/GenBank/DDBJ whole genome shotgun (WGS) entry which is preliminary data.</text>
</comment>
<dbReference type="PRINTS" id="PR01183">
    <property type="entry name" value="RIBORDTASEM1"/>
</dbReference>
<evidence type="ECO:0000256" key="2">
    <source>
        <dbReference type="ARBA" id="ARBA00007405"/>
    </source>
</evidence>
<dbReference type="EC" id="1.17.4.1" evidence="3 14"/>
<dbReference type="InterPro" id="IPR024434">
    <property type="entry name" value="TSCPD_dom"/>
</dbReference>
<keyword evidence="6 14" id="KW-0237">DNA synthesis</keyword>
<dbReference type="NCBIfam" id="TIGR02504">
    <property type="entry name" value="NrdJ_Z"/>
    <property type="match status" value="1"/>
</dbReference>
<evidence type="ECO:0000256" key="3">
    <source>
        <dbReference type="ARBA" id="ARBA00012274"/>
    </source>
</evidence>
<feature type="domain" description="TSCPD" evidence="17">
    <location>
        <begin position="642"/>
        <end position="748"/>
    </location>
</feature>
<dbReference type="Pfam" id="PF00317">
    <property type="entry name" value="Ribonuc_red_lgN"/>
    <property type="match status" value="1"/>
</dbReference>
<evidence type="ECO:0000256" key="1">
    <source>
        <dbReference type="ARBA" id="ARBA00001922"/>
    </source>
</evidence>
<evidence type="ECO:0000259" key="17">
    <source>
        <dbReference type="Pfam" id="PF12637"/>
    </source>
</evidence>
<gene>
    <name evidence="18" type="ORF">COX53_00150</name>
</gene>
<evidence type="ECO:0000256" key="14">
    <source>
        <dbReference type="RuleBase" id="RU364064"/>
    </source>
</evidence>
<evidence type="ECO:0000256" key="10">
    <source>
        <dbReference type="ARBA" id="ARBA00023157"/>
    </source>
</evidence>
<comment type="similarity">
    <text evidence="2 14">Belongs to the ribonucleoside diphosphate reductase class-2 family.</text>
</comment>
<feature type="domain" description="Ribonucleotide reductase large subunit C-terminal" evidence="16">
    <location>
        <begin position="95"/>
        <end position="608"/>
    </location>
</feature>
<dbReference type="PANTHER" id="PTHR43371:SF1">
    <property type="entry name" value="RIBONUCLEOSIDE-DIPHOSPHATE REDUCTASE"/>
    <property type="match status" value="1"/>
</dbReference>
<dbReference type="AlphaFoldDB" id="A0A2G9XCZ3"/>
<keyword evidence="10" id="KW-1015">Disulfide bond</keyword>
<dbReference type="InterPro" id="IPR008926">
    <property type="entry name" value="RNR_R1-su_N"/>
</dbReference>
<dbReference type="SUPFAM" id="SSF51998">
    <property type="entry name" value="PFL-like glycyl radical enzymes"/>
    <property type="match status" value="1"/>
</dbReference>
<evidence type="ECO:0000256" key="4">
    <source>
        <dbReference type="ARBA" id="ARBA00014409"/>
    </source>
</evidence>
<dbReference type="PANTHER" id="PTHR43371">
    <property type="entry name" value="VITAMIN B12-DEPENDENT RIBONUCLEOTIDE REDUCTASE"/>
    <property type="match status" value="1"/>
</dbReference>
<evidence type="ECO:0000256" key="13">
    <source>
        <dbReference type="ARBA" id="ARBA00047754"/>
    </source>
</evidence>
<name>A0A2G9XCZ3_UNCKA</name>
<organism evidence="18 19">
    <name type="scientific">candidate division WWE3 bacterium CG23_combo_of_CG06-09_8_20_14_all_40_14</name>
    <dbReference type="NCBI Taxonomy" id="1975095"/>
    <lineage>
        <taxon>Bacteria</taxon>
        <taxon>Katanobacteria</taxon>
    </lineage>
</organism>
<keyword evidence="9" id="KW-0215">Deoxyribonucleotide synthesis</keyword>
<evidence type="ECO:0000259" key="15">
    <source>
        <dbReference type="Pfam" id="PF00317"/>
    </source>
</evidence>
<dbReference type="GO" id="GO:0071897">
    <property type="term" value="P:DNA biosynthetic process"/>
    <property type="evidence" value="ECO:0007669"/>
    <property type="project" value="UniProtKB-KW"/>
</dbReference>
<dbReference type="InterPro" id="IPR013344">
    <property type="entry name" value="RNR_NrdJ/NrdZ"/>
</dbReference>
<evidence type="ECO:0000256" key="11">
    <source>
        <dbReference type="ARBA" id="ARBA00023285"/>
    </source>
</evidence>
<evidence type="ECO:0000259" key="16">
    <source>
        <dbReference type="Pfam" id="PF02867"/>
    </source>
</evidence>
<keyword evidence="5 14" id="KW-0846">Cobalamin</keyword>
<evidence type="ECO:0000256" key="6">
    <source>
        <dbReference type="ARBA" id="ARBA00022634"/>
    </source>
</evidence>
<dbReference type="InterPro" id="IPR050862">
    <property type="entry name" value="RdRp_reductase_class-2"/>
</dbReference>
<evidence type="ECO:0000256" key="12">
    <source>
        <dbReference type="ARBA" id="ARBA00025437"/>
    </source>
</evidence>
<protein>
    <recommendedName>
        <fullName evidence="4 14">Vitamin B12-dependent ribonucleotide reductase</fullName>
        <ecNumber evidence="3 14">1.17.4.1</ecNumber>
    </recommendedName>
</protein>
<evidence type="ECO:0000256" key="5">
    <source>
        <dbReference type="ARBA" id="ARBA00022628"/>
    </source>
</evidence>
<dbReference type="UniPathway" id="UPA00326"/>
<dbReference type="InterPro" id="IPR013509">
    <property type="entry name" value="RNR_lsu_N"/>
</dbReference>
<evidence type="ECO:0000256" key="9">
    <source>
        <dbReference type="ARBA" id="ARBA00023116"/>
    </source>
</evidence>
<dbReference type="SUPFAM" id="SSF48168">
    <property type="entry name" value="R1 subunit of ribonucleotide reductase, N-terminal domain"/>
    <property type="match status" value="1"/>
</dbReference>
<dbReference type="Pfam" id="PF02867">
    <property type="entry name" value="Ribonuc_red_lgC"/>
    <property type="match status" value="1"/>
</dbReference>
<dbReference type="GO" id="GO:0009263">
    <property type="term" value="P:deoxyribonucleotide biosynthetic process"/>
    <property type="evidence" value="ECO:0007669"/>
    <property type="project" value="UniProtKB-KW"/>
</dbReference>
<keyword evidence="7 14" id="KW-0547">Nucleotide-binding</keyword>
<proteinExistence type="inferred from homology"/>
<dbReference type="Gene3D" id="3.20.70.20">
    <property type="match status" value="1"/>
</dbReference>
<evidence type="ECO:0000313" key="18">
    <source>
        <dbReference type="EMBL" id="PIP04868.1"/>
    </source>
</evidence>
<dbReference type="Pfam" id="PF12637">
    <property type="entry name" value="TSCPD"/>
    <property type="match status" value="1"/>
</dbReference>
<comment type="catalytic activity">
    <reaction evidence="13 14">
        <text>a 2'-deoxyribonucleoside 5'-diphosphate + [thioredoxin]-disulfide + H2O = a ribonucleoside 5'-diphosphate + [thioredoxin]-dithiol</text>
        <dbReference type="Rhea" id="RHEA:23252"/>
        <dbReference type="Rhea" id="RHEA-COMP:10698"/>
        <dbReference type="Rhea" id="RHEA-COMP:10700"/>
        <dbReference type="ChEBI" id="CHEBI:15377"/>
        <dbReference type="ChEBI" id="CHEBI:29950"/>
        <dbReference type="ChEBI" id="CHEBI:50058"/>
        <dbReference type="ChEBI" id="CHEBI:57930"/>
        <dbReference type="ChEBI" id="CHEBI:73316"/>
        <dbReference type="EC" id="1.17.4.1"/>
    </reaction>
</comment>
<evidence type="ECO:0000256" key="8">
    <source>
        <dbReference type="ARBA" id="ARBA00023002"/>
    </source>
</evidence>
<dbReference type="GO" id="GO:0004748">
    <property type="term" value="F:ribonucleoside-diphosphate reductase activity, thioredoxin disulfide as acceptor"/>
    <property type="evidence" value="ECO:0007669"/>
    <property type="project" value="UniProtKB-EC"/>
</dbReference>
<dbReference type="GO" id="GO:0005524">
    <property type="term" value="F:ATP binding"/>
    <property type="evidence" value="ECO:0007669"/>
    <property type="project" value="InterPro"/>
</dbReference>
<comment type="function">
    <text evidence="12 14">Catalyzes the reduction of ribonucleotides to deoxyribonucleotides. May function to provide a pool of deoxyribonucleotide precursors for DNA repair during oxygen limitation and/or for immediate growth after restoration of oxygen.</text>
</comment>
<keyword evidence="11 14" id="KW-0170">Cobalt</keyword>
<sequence length="807" mass="89921">MQEFKTIKKLKNVNMKGNAFDIFMRRYALKGDNGKPKENVNEAFYRVASFIAEAEQTKKDRKRYADLFYFFMGSKRFIPNTPTWSGAKTKLGQLAACFVLPISDDMGKESDGIFQTLRDAALIQQSGGGNGFSFSSLRPKGDIIAASNGIASGPLSFMEVYDSAFGKIAQGGTRRGANMAVLRVDHPDIFDFIKCKSEEGKIANFNISVAVTDKFMKAVQEDGDFDLINPKDKKVWRTVKAREIFNEIVKFSYQNGEPGILFLDRANRDNPVPEQYILESTNPCGEQWLGGYENCCLGHINISESVKENKIDWEHLRESVSLAVRFLDNVITQNKYIPSVPQLKEAALKNRRIGLGFMGLGDGFYKMGIRYGSRRSLELAGQITEFMRFYAMKGSIALAKERGAFPGIKESIYNPQKLKWSIPKPLFSYKENFGRPNLNWREVKKDLKKYGIRNSTQLTVAPTGTTATVFDVEGYGCEPVFALAYFRNVYQAAGGQDNLRLAYISPLFKKALEKEKLNETQKDEIIREALNKGTIKGCKSASSTIKETFVTAMDITSSEHIEMQAAIQCFVDNSLSKTCNFPKEATEGDVRNAYMKAWELGCKGLTVYVTGSRQEVVLETKETAEEKQRTLLKMEGGIRPRPSVVVGRTHKIATPVGKAFITVNRNGETGRRPFEVFVNIGKSGSDLASMAEAMGRLISGWLRSAREPNKALEEIRNQLSGIGGSMSIGFGQNRVSSLPDAVAKVLNKELLLSDGFEKVIEEKDSDVEVTVQPSLFEGASICPECNNMTLVETEGCVKCYSCSYTRC</sequence>
<accession>A0A2G9XCZ3</accession>